<dbReference type="Pfam" id="PF06985">
    <property type="entry name" value="HET"/>
    <property type="match status" value="1"/>
</dbReference>
<dbReference type="PANTHER" id="PTHR24148:SF64">
    <property type="entry name" value="HETEROKARYON INCOMPATIBILITY DOMAIN-CONTAINING PROTEIN"/>
    <property type="match status" value="1"/>
</dbReference>
<feature type="region of interest" description="Disordered" evidence="1">
    <location>
        <begin position="82"/>
        <end position="107"/>
    </location>
</feature>
<evidence type="ECO:0000256" key="1">
    <source>
        <dbReference type="SAM" id="MobiDB-lite"/>
    </source>
</evidence>
<protein>
    <recommendedName>
        <fullName evidence="2">Heterokaryon incompatibility domain-containing protein</fullName>
    </recommendedName>
</protein>
<organism evidence="3 4">
    <name type="scientific">Mycena sanguinolenta</name>
    <dbReference type="NCBI Taxonomy" id="230812"/>
    <lineage>
        <taxon>Eukaryota</taxon>
        <taxon>Fungi</taxon>
        <taxon>Dikarya</taxon>
        <taxon>Basidiomycota</taxon>
        <taxon>Agaricomycotina</taxon>
        <taxon>Agaricomycetes</taxon>
        <taxon>Agaricomycetidae</taxon>
        <taxon>Agaricales</taxon>
        <taxon>Marasmiineae</taxon>
        <taxon>Mycenaceae</taxon>
        <taxon>Mycena</taxon>
    </lineage>
</organism>
<dbReference type="AlphaFoldDB" id="A0A8H7DK46"/>
<evidence type="ECO:0000259" key="2">
    <source>
        <dbReference type="Pfam" id="PF06985"/>
    </source>
</evidence>
<feature type="region of interest" description="Disordered" evidence="1">
    <location>
        <begin position="659"/>
        <end position="708"/>
    </location>
</feature>
<evidence type="ECO:0000313" key="4">
    <source>
        <dbReference type="Proteomes" id="UP000623467"/>
    </source>
</evidence>
<dbReference type="Proteomes" id="UP000623467">
    <property type="component" value="Unassembled WGS sequence"/>
</dbReference>
<gene>
    <name evidence="3" type="ORF">MSAN_00134600</name>
</gene>
<feature type="domain" description="Heterokaryon incompatibility" evidence="2">
    <location>
        <begin position="180"/>
        <end position="267"/>
    </location>
</feature>
<comment type="caution">
    <text evidence="3">The sequence shown here is derived from an EMBL/GenBank/DDBJ whole genome shotgun (WGS) entry which is preliminary data.</text>
</comment>
<dbReference type="InterPro" id="IPR052895">
    <property type="entry name" value="HetReg/Transcr_Mod"/>
</dbReference>
<dbReference type="EMBL" id="JACAZH010000001">
    <property type="protein sequence ID" value="KAF7377155.1"/>
    <property type="molecule type" value="Genomic_DNA"/>
</dbReference>
<keyword evidence="4" id="KW-1185">Reference proteome</keyword>
<dbReference type="PANTHER" id="PTHR24148">
    <property type="entry name" value="ANKYRIN REPEAT DOMAIN-CONTAINING PROTEIN 39 HOMOLOG-RELATED"/>
    <property type="match status" value="1"/>
</dbReference>
<sequence>MYVFGRLCELLVLPLIIAATRAVHFVWNVILNVYWKTSGTFGLISRLERQDSVVLDLKDSNANVSPASASASKNHNSPLRQAALEDNNSDPDDSDGYANPPEPETRTEHPTIVASFLLDSEAINSPLDLELRATPCRFRLADVTAFLESNSLRIFEYAPPSAGHDQLEDLCDHHYALPPYAAVSYPWRDLQLPAGHACPSLSVSGALHADPISLDVLHTACVAAKTYGCTHLWLDRLSILQANKRDKTWQIQRMYQIYKRCGVCLVLPGGLVRLARLDDSTSWIDRAWTLQEALAPPDIKSVKVLIHITHPSYRDFIAYRCKVEGYGQPLTDIFHSWSAPGWFGEEPTPYGPFVEKVLEERGDNDVAVAANLEILQMSLSSMLNHIKQHAPKLVHRPHRFPMCILRPSEVKRLILAHDFGGFRVWTASYTRSSSRPIDMVLSLMQLFNTRLDVSRFGEGDRLKATIALIQTLLTRRGGMATFLFIAPTMEPSRELSTLPQMPETSESGQAYINARKGRVLAYRAFGGGGTNKWDAAGVPRGVMTDSGYFVFWARAAPMVRQEGREDGRRSVYSEMYDDREVWAVVVGRKRNYNRNPVTWHVEVYDPAEGGPAAPEGLIELTLMLIEKHGYGLYHRTGMERELDERKTAWTFRSFQVGGPGRGERQRFAVSPSGPVYQPDLGNEEENDEMRWADPGHPDPEPTTNYDED</sequence>
<feature type="compositionally biased region" description="Basic and acidic residues" evidence="1">
    <location>
        <begin position="688"/>
        <end position="699"/>
    </location>
</feature>
<evidence type="ECO:0000313" key="3">
    <source>
        <dbReference type="EMBL" id="KAF7377155.1"/>
    </source>
</evidence>
<reference evidence="3" key="1">
    <citation type="submission" date="2020-05" db="EMBL/GenBank/DDBJ databases">
        <title>Mycena genomes resolve the evolution of fungal bioluminescence.</title>
        <authorList>
            <person name="Tsai I.J."/>
        </authorList>
    </citation>
    <scope>NUCLEOTIDE SEQUENCE</scope>
    <source>
        <strain evidence="3">160909Yilan</strain>
    </source>
</reference>
<dbReference type="OrthoDB" id="2956351at2759"/>
<name>A0A8H7DK46_9AGAR</name>
<proteinExistence type="predicted"/>
<dbReference type="InterPro" id="IPR010730">
    <property type="entry name" value="HET"/>
</dbReference>
<accession>A0A8H7DK46</accession>